<dbReference type="PANTHER" id="PTHR47599:SF4">
    <property type="entry name" value="POLYPROTEIN"/>
    <property type="match status" value="1"/>
</dbReference>
<dbReference type="PANTHER" id="PTHR47599">
    <property type="entry name" value="CELL-TO-CELL MOVEMENT PROTEIN"/>
    <property type="match status" value="1"/>
</dbReference>
<organism evidence="1">
    <name type="scientific">Lotus japonicus</name>
    <name type="common">Lotus corniculatus var. japonicus</name>
    <dbReference type="NCBI Taxonomy" id="34305"/>
    <lineage>
        <taxon>Eukaryota</taxon>
        <taxon>Viridiplantae</taxon>
        <taxon>Streptophyta</taxon>
        <taxon>Embryophyta</taxon>
        <taxon>Tracheophyta</taxon>
        <taxon>Spermatophyta</taxon>
        <taxon>Magnoliopsida</taxon>
        <taxon>eudicotyledons</taxon>
        <taxon>Gunneridae</taxon>
        <taxon>Pentapetalae</taxon>
        <taxon>rosids</taxon>
        <taxon>fabids</taxon>
        <taxon>Fabales</taxon>
        <taxon>Fabaceae</taxon>
        <taxon>Papilionoideae</taxon>
        <taxon>50 kb inversion clade</taxon>
        <taxon>NPAAA clade</taxon>
        <taxon>Hologalegina</taxon>
        <taxon>robinioid clade</taxon>
        <taxon>Loteae</taxon>
        <taxon>Lotus</taxon>
    </lineage>
</organism>
<dbReference type="InterPro" id="IPR028919">
    <property type="entry name" value="Viral_movement"/>
</dbReference>
<dbReference type="OMA" id="HISCIRI"/>
<protein>
    <submittedName>
        <fullName evidence="1">Uncharacterized protein</fullName>
    </submittedName>
</protein>
<dbReference type="KEGG" id="lja:130720085"/>
<evidence type="ECO:0000313" key="1">
    <source>
        <dbReference type="EMBL" id="AFK34967.1"/>
    </source>
</evidence>
<name>I3S3X5_LOTJA</name>
<dbReference type="RefSeq" id="XP_057426671.1">
    <property type="nucleotide sequence ID" value="XM_057570688.1"/>
</dbReference>
<dbReference type="OrthoDB" id="1436172at2759"/>
<dbReference type="AlphaFoldDB" id="I3S3X5"/>
<reference evidence="1" key="1">
    <citation type="submission" date="2012-05" db="EMBL/GenBank/DDBJ databases">
        <authorList>
            <person name="Krishnakumar V."/>
            <person name="Cheung F."/>
            <person name="Xiao Y."/>
            <person name="Chan A."/>
            <person name="Moskal W.A."/>
            <person name="Town C.D."/>
        </authorList>
    </citation>
    <scope>NUCLEOTIDE SEQUENCE</scope>
</reference>
<accession>I3S3X5</accession>
<dbReference type="EMBL" id="BT135172">
    <property type="protein sequence ID" value="AFK34967.1"/>
    <property type="molecule type" value="mRNA"/>
</dbReference>
<dbReference type="InterPro" id="IPR051596">
    <property type="entry name" value="Caulimoviridae_Movement"/>
</dbReference>
<dbReference type="Pfam" id="PF01107">
    <property type="entry name" value="MP"/>
    <property type="match status" value="1"/>
</dbReference>
<proteinExistence type="evidence at transcript level"/>
<dbReference type="GeneID" id="130720085"/>
<sequence>MANLTLNQHANNSEENDSNLEQKLQNWSIPKIRTNQVYKTSIFEFNPDYEIKTVEKSFAVQGPYQSISILDSRIANQHVRKYGYLHIGLVQVAVKPLTRLRYCDLPILICLRDKRMLRFHESVVAVLESNIQNGPAYFNCFSSYPVCLRDPHVTTCVDLDIKIPNEMFIDGIPPVSIMYRFCYKVTDNLFGIKAVRDYTVNETEVTEINAENSSRITRKILKHDEITYPQEWLQGCSSQPAP</sequence>